<evidence type="ECO:0000313" key="1">
    <source>
        <dbReference type="EMBL" id="OCH77402.1"/>
    </source>
</evidence>
<proteinExistence type="predicted"/>
<reference evidence="2" key="1">
    <citation type="submission" date="2016-06" db="EMBL/GenBank/DDBJ databases">
        <authorList>
            <person name="Hehemann J.-H."/>
            <person name="Arevalo P."/>
            <person name="Datta M.S."/>
            <person name="Polz M.F."/>
        </authorList>
    </citation>
    <scope>NUCLEOTIDE SEQUENCE [LARGE SCALE GENOMIC DNA]</scope>
    <source>
        <strain evidence="2">9CSC122</strain>
    </source>
</reference>
<keyword evidence="2" id="KW-1185">Reference proteome</keyword>
<keyword evidence="1" id="KW-0489">Methyltransferase</keyword>
<dbReference type="Gene3D" id="3.40.50.150">
    <property type="entry name" value="Vaccinia Virus protein VP39"/>
    <property type="match status" value="1"/>
</dbReference>
<dbReference type="PIRSF" id="PIRSF028234">
    <property type="entry name" value="UCP028234"/>
    <property type="match status" value="1"/>
</dbReference>
<sequence length="224" mass="25339">MVGQEYDHIWDCCCDHGLLGATLLSRQAGGHIHFVDIVPELMTQLDTKLTQFYGSSLTPWFTHCIDVANLPIEQHEGRHLVIIAGVGGDLMIDLFEAIHRNNPSVSIDYLLCPVHHLYSLRKRLIELDFRLKEETLVEDNKRYYEILLVSSEKNSPSSHPMVSPVGKDIWNAESIQQVTTAKAYLTKTLSHYQRLAHHKNIGGDLADSPQRILNAYRGIKITAT</sequence>
<keyword evidence="1" id="KW-0808">Transferase</keyword>
<dbReference type="PANTHER" id="PTHR38451">
    <property type="entry name" value="TRNA (ADENINE(22)-N(1))-METHYLTRANSFERASE"/>
    <property type="match status" value="1"/>
</dbReference>
<dbReference type="AlphaFoldDB" id="A0A1B9R0M2"/>
<evidence type="ECO:0000313" key="2">
    <source>
        <dbReference type="Proteomes" id="UP000093173"/>
    </source>
</evidence>
<dbReference type="GO" id="GO:0008168">
    <property type="term" value="F:methyltransferase activity"/>
    <property type="evidence" value="ECO:0007669"/>
    <property type="project" value="UniProtKB-KW"/>
</dbReference>
<organism evidence="1 2">
    <name type="scientific">Vibrio genomosp. F10</name>
    <dbReference type="NCBI Taxonomy" id="723171"/>
    <lineage>
        <taxon>Bacteria</taxon>
        <taxon>Pseudomonadati</taxon>
        <taxon>Pseudomonadota</taxon>
        <taxon>Gammaproteobacteria</taxon>
        <taxon>Vibrionales</taxon>
        <taxon>Vibrionaceae</taxon>
        <taxon>Vibrio</taxon>
    </lineage>
</organism>
<dbReference type="PANTHER" id="PTHR38451:SF1">
    <property type="entry name" value="TRNA (ADENINE(22)-N(1))-METHYLTRANSFERASE"/>
    <property type="match status" value="1"/>
</dbReference>
<dbReference type="Pfam" id="PF12847">
    <property type="entry name" value="Methyltransf_18"/>
    <property type="match status" value="1"/>
</dbReference>
<dbReference type="EMBL" id="MAJZ01000375">
    <property type="protein sequence ID" value="OCH77402.1"/>
    <property type="molecule type" value="Genomic_DNA"/>
</dbReference>
<dbReference type="InterPro" id="IPR016876">
    <property type="entry name" value="UCP028234"/>
</dbReference>
<protein>
    <submittedName>
        <fullName evidence="1">SAM-dependent methyltransferase</fullName>
    </submittedName>
</protein>
<dbReference type="FunFam" id="3.40.50.150:FF:000442">
    <property type="entry name" value="tRNA (Adenine22-N1)-methyltransferase TrmK"/>
    <property type="match status" value="1"/>
</dbReference>
<gene>
    <name evidence="1" type="ORF">A6E14_07665</name>
</gene>
<dbReference type="GO" id="GO:0032259">
    <property type="term" value="P:methylation"/>
    <property type="evidence" value="ECO:0007669"/>
    <property type="project" value="UniProtKB-KW"/>
</dbReference>
<name>A0A1B9R0M2_9VIBR</name>
<accession>A0A1B9R0M2</accession>
<dbReference type="Proteomes" id="UP000093173">
    <property type="component" value="Unassembled WGS sequence"/>
</dbReference>
<comment type="caution">
    <text evidence="1">The sequence shown here is derived from an EMBL/GenBank/DDBJ whole genome shotgun (WGS) entry which is preliminary data.</text>
</comment>
<dbReference type="InterPro" id="IPR029063">
    <property type="entry name" value="SAM-dependent_MTases_sf"/>
</dbReference>